<dbReference type="AlphaFoldDB" id="A0AAV9IWR1"/>
<keyword evidence="3 5" id="KW-0863">Zinc-finger</keyword>
<evidence type="ECO:0000313" key="9">
    <source>
        <dbReference type="Proteomes" id="UP001301350"/>
    </source>
</evidence>
<keyword evidence="2" id="KW-0479">Metal-binding</keyword>
<keyword evidence="9" id="KW-1185">Reference proteome</keyword>
<evidence type="ECO:0000256" key="3">
    <source>
        <dbReference type="ARBA" id="ARBA00022771"/>
    </source>
</evidence>
<dbReference type="GO" id="GO:0008270">
    <property type="term" value="F:zinc ion binding"/>
    <property type="evidence" value="ECO:0007669"/>
    <property type="project" value="UniProtKB-KW"/>
</dbReference>
<dbReference type="PANTHER" id="PTHR45686:SF4">
    <property type="entry name" value="ADP-RIBOSYLATION FACTOR GTPASE ACTIVATING PROTEIN 3, ISOFORM H"/>
    <property type="match status" value="1"/>
</dbReference>
<dbReference type="PRINTS" id="PR00405">
    <property type="entry name" value="REVINTRACTNG"/>
</dbReference>
<evidence type="ECO:0000256" key="6">
    <source>
        <dbReference type="SAM" id="MobiDB-lite"/>
    </source>
</evidence>
<evidence type="ECO:0000256" key="4">
    <source>
        <dbReference type="ARBA" id="ARBA00022833"/>
    </source>
</evidence>
<dbReference type="Proteomes" id="UP001301350">
    <property type="component" value="Unassembled WGS sequence"/>
</dbReference>
<accession>A0AAV9IWR1</accession>
<sequence>MDSPPLTLNDDEARQVIRRLLTRPENKQCFDCEAHNPTWASASYGVFLCIDCAGTHRNLGTHVSFVRSALMDSWSAVHILHMVAGGNAKARAFFKQHGAPTGGSHQIKYTSRAAMLYRQHLERDAMQLERERQERDQSLVDMLACPATAAAAPLEVQAKPVTTTKRPSSRRRTGLGARRVSAAVSGPATATNLSWERIGSSGGSVDDDEATPPEEGTNEPIVATPQLSLTPSTSATAPAPADDTPDWRSRLQNAKAISSADVRGQSDRTFSSMAAAAGRSERLPADAWSAGQPPPPPCYRSPGARNAVPHSMAALGNLVRGASERVASAMHEFWEDLDRHS</sequence>
<keyword evidence="1" id="KW-0343">GTPase activation</keyword>
<evidence type="ECO:0000256" key="2">
    <source>
        <dbReference type="ARBA" id="ARBA00022723"/>
    </source>
</evidence>
<name>A0AAV9IWR1_CYACA</name>
<protein>
    <recommendedName>
        <fullName evidence="7">Arf-GAP domain-containing protein</fullName>
    </recommendedName>
</protein>
<evidence type="ECO:0000313" key="8">
    <source>
        <dbReference type="EMBL" id="KAK4536765.1"/>
    </source>
</evidence>
<evidence type="ECO:0000259" key="7">
    <source>
        <dbReference type="PROSITE" id="PS50115"/>
    </source>
</evidence>
<gene>
    <name evidence="8" type="ORF">CDCA_CDCA09G2790</name>
</gene>
<dbReference type="InterPro" id="IPR001164">
    <property type="entry name" value="ArfGAP_dom"/>
</dbReference>
<dbReference type="Pfam" id="PF01412">
    <property type="entry name" value="ArfGap"/>
    <property type="match status" value="1"/>
</dbReference>
<dbReference type="GO" id="GO:0005096">
    <property type="term" value="F:GTPase activator activity"/>
    <property type="evidence" value="ECO:0007669"/>
    <property type="project" value="UniProtKB-KW"/>
</dbReference>
<comment type="caution">
    <text evidence="8">The sequence shown here is derived from an EMBL/GenBank/DDBJ whole genome shotgun (WGS) entry which is preliminary data.</text>
</comment>
<dbReference type="Gene3D" id="1.10.220.150">
    <property type="entry name" value="Arf GTPase activating protein"/>
    <property type="match status" value="1"/>
</dbReference>
<dbReference type="PROSITE" id="PS50115">
    <property type="entry name" value="ARFGAP"/>
    <property type="match status" value="1"/>
</dbReference>
<feature type="compositionally biased region" description="Low complexity" evidence="6">
    <location>
        <begin position="223"/>
        <end position="242"/>
    </location>
</feature>
<dbReference type="PANTHER" id="PTHR45686">
    <property type="entry name" value="ADP-RIBOSYLATION FACTOR GTPASE ACTIVATING PROTEIN 3, ISOFORM H-RELATED"/>
    <property type="match status" value="1"/>
</dbReference>
<dbReference type="InterPro" id="IPR038508">
    <property type="entry name" value="ArfGAP_dom_sf"/>
</dbReference>
<reference evidence="8 9" key="1">
    <citation type="submission" date="2022-07" db="EMBL/GenBank/DDBJ databases">
        <title>Genome-wide signatures of adaptation to extreme environments.</title>
        <authorList>
            <person name="Cho C.H."/>
            <person name="Yoon H.S."/>
        </authorList>
    </citation>
    <scope>NUCLEOTIDE SEQUENCE [LARGE SCALE GENOMIC DNA]</scope>
    <source>
        <strain evidence="8 9">DBV 063 E5</strain>
    </source>
</reference>
<evidence type="ECO:0000256" key="1">
    <source>
        <dbReference type="ARBA" id="ARBA00022468"/>
    </source>
</evidence>
<dbReference type="EMBL" id="JANCYW010000009">
    <property type="protein sequence ID" value="KAK4536765.1"/>
    <property type="molecule type" value="Genomic_DNA"/>
</dbReference>
<dbReference type="CDD" id="cd08831">
    <property type="entry name" value="ArfGap_ArfGap2_3_like"/>
    <property type="match status" value="1"/>
</dbReference>
<dbReference type="GO" id="GO:0000139">
    <property type="term" value="C:Golgi membrane"/>
    <property type="evidence" value="ECO:0007669"/>
    <property type="project" value="GOC"/>
</dbReference>
<feature type="domain" description="Arf-GAP" evidence="7">
    <location>
        <begin position="14"/>
        <end position="135"/>
    </location>
</feature>
<dbReference type="SMART" id="SM00105">
    <property type="entry name" value="ArfGap"/>
    <property type="match status" value="1"/>
</dbReference>
<dbReference type="GO" id="GO:0048205">
    <property type="term" value="P:COPI coating of Golgi vesicle"/>
    <property type="evidence" value="ECO:0007669"/>
    <property type="project" value="TreeGrafter"/>
</dbReference>
<evidence type="ECO:0000256" key="5">
    <source>
        <dbReference type="PROSITE-ProRule" id="PRU00288"/>
    </source>
</evidence>
<dbReference type="InterPro" id="IPR037278">
    <property type="entry name" value="ARFGAP/RecO"/>
</dbReference>
<organism evidence="8 9">
    <name type="scientific">Cyanidium caldarium</name>
    <name type="common">Red alga</name>
    <dbReference type="NCBI Taxonomy" id="2771"/>
    <lineage>
        <taxon>Eukaryota</taxon>
        <taxon>Rhodophyta</taxon>
        <taxon>Bangiophyceae</taxon>
        <taxon>Cyanidiales</taxon>
        <taxon>Cyanidiaceae</taxon>
        <taxon>Cyanidium</taxon>
    </lineage>
</organism>
<keyword evidence="4" id="KW-0862">Zinc</keyword>
<feature type="region of interest" description="Disordered" evidence="6">
    <location>
        <begin position="156"/>
        <end position="247"/>
    </location>
</feature>
<dbReference type="SUPFAM" id="SSF57863">
    <property type="entry name" value="ArfGap/RecO-like zinc finger"/>
    <property type="match status" value="1"/>
</dbReference>
<proteinExistence type="predicted"/>